<evidence type="ECO:0000313" key="3">
    <source>
        <dbReference type="Proteomes" id="UP000479710"/>
    </source>
</evidence>
<dbReference type="PANTHER" id="PTHR33120:SF42">
    <property type="entry name" value="OS12G0105000 PROTEIN"/>
    <property type="match status" value="1"/>
</dbReference>
<organism evidence="2 3">
    <name type="scientific">Oryza meyeriana var. granulata</name>
    <dbReference type="NCBI Taxonomy" id="110450"/>
    <lineage>
        <taxon>Eukaryota</taxon>
        <taxon>Viridiplantae</taxon>
        <taxon>Streptophyta</taxon>
        <taxon>Embryophyta</taxon>
        <taxon>Tracheophyta</taxon>
        <taxon>Spermatophyta</taxon>
        <taxon>Magnoliopsida</taxon>
        <taxon>Liliopsida</taxon>
        <taxon>Poales</taxon>
        <taxon>Poaceae</taxon>
        <taxon>BOP clade</taxon>
        <taxon>Oryzoideae</taxon>
        <taxon>Oryzeae</taxon>
        <taxon>Oryzinae</taxon>
        <taxon>Oryza</taxon>
        <taxon>Oryza meyeriana</taxon>
    </lineage>
</organism>
<dbReference type="AlphaFoldDB" id="A0A6G1EF86"/>
<evidence type="ECO:0000313" key="2">
    <source>
        <dbReference type="EMBL" id="KAF0923745.1"/>
    </source>
</evidence>
<dbReference type="Proteomes" id="UP000479710">
    <property type="component" value="Unassembled WGS sequence"/>
</dbReference>
<dbReference type="OrthoDB" id="607685at2759"/>
<comment type="caution">
    <text evidence="2">The sequence shown here is derived from an EMBL/GenBank/DDBJ whole genome shotgun (WGS) entry which is preliminary data.</text>
</comment>
<proteinExistence type="predicted"/>
<sequence length="449" mass="49478">MHGTDTLLIIYNNISSVGLDYKVAVERLPPIPPPNHLAVADLAVAVQLGEHQLFAPEDDRHATGGRPDLCCGRTQFDLKVAAAVAGHPVPDDLARLTKSIAPFKDHKPLAAVLQKGRPLTVGDVNGILDSLAWQHYAASPAVQAAFQRRTHPADTEIRDSLGLEAAGRRPAHFSCVLGENHITDIVVSRYDGPVSSICDLRTPGEMEQMLSNCLDVAATTIGKYSYMRSDLITSASSTTACECEQTRYLKMGLADTIHAFYIKEVSLLPRKALHKHLRGILVAGHCYGPMDPVFNIILNAIWYDNVYPLLEIDAEIEPDILGSQSMLRIEARSLDSLVAMVCTATGLSEHKAVEYLCYKQCDLSVMLQVAVKETCYRAYDRAGQAGKHPKHLELASFLMSMARNVLQDLRSLLTQEATGEVYATRVLFFAEVWESSFQAKRSEWTLLHV</sequence>
<protein>
    <recommendedName>
        <fullName evidence="1">PIR2-like helical domain-containing protein</fullName>
    </recommendedName>
</protein>
<dbReference type="Pfam" id="PF20235">
    <property type="entry name" value="PIR2-like_helical"/>
    <property type="match status" value="1"/>
</dbReference>
<dbReference type="InterPro" id="IPR046527">
    <property type="entry name" value="PIR2-like_helical"/>
</dbReference>
<keyword evidence="3" id="KW-1185">Reference proteome</keyword>
<dbReference type="PANTHER" id="PTHR33120">
    <property type="entry name" value="EXPRESSED PROTEIN-RELATED"/>
    <property type="match status" value="1"/>
</dbReference>
<evidence type="ECO:0000259" key="1">
    <source>
        <dbReference type="Pfam" id="PF20235"/>
    </source>
</evidence>
<reference evidence="2 3" key="1">
    <citation type="submission" date="2019-11" db="EMBL/GenBank/DDBJ databases">
        <title>Whole genome sequence of Oryza granulata.</title>
        <authorList>
            <person name="Li W."/>
        </authorList>
    </citation>
    <scope>NUCLEOTIDE SEQUENCE [LARGE SCALE GENOMIC DNA]</scope>
    <source>
        <strain evidence="3">cv. Menghai</strain>
        <tissue evidence="2">Leaf</tissue>
    </source>
</reference>
<feature type="domain" description="PIR2-like helical" evidence="1">
    <location>
        <begin position="255"/>
        <end position="366"/>
    </location>
</feature>
<dbReference type="EMBL" id="SPHZ02000003">
    <property type="protein sequence ID" value="KAF0923745.1"/>
    <property type="molecule type" value="Genomic_DNA"/>
</dbReference>
<gene>
    <name evidence="2" type="ORF">E2562_006712</name>
</gene>
<name>A0A6G1EF86_9ORYZ</name>
<accession>A0A6G1EF86</accession>